<dbReference type="AlphaFoldDB" id="A0A930YDW6"/>
<gene>
    <name evidence="1" type="ORF">ISU07_08440</name>
</gene>
<dbReference type="EMBL" id="JADKPN010000003">
    <property type="protein sequence ID" value="MBF4763152.1"/>
    <property type="molecule type" value="Genomic_DNA"/>
</dbReference>
<dbReference type="InterPro" id="IPR021903">
    <property type="entry name" value="DUF3515"/>
</dbReference>
<proteinExistence type="predicted"/>
<organism evidence="1 2">
    <name type="scientific">Nocardioides islandensis</name>
    <dbReference type="NCBI Taxonomy" id="433663"/>
    <lineage>
        <taxon>Bacteria</taxon>
        <taxon>Bacillati</taxon>
        <taxon>Actinomycetota</taxon>
        <taxon>Actinomycetes</taxon>
        <taxon>Propionibacteriales</taxon>
        <taxon>Nocardioidaceae</taxon>
        <taxon>Nocardioides</taxon>
    </lineage>
</organism>
<evidence type="ECO:0000313" key="1">
    <source>
        <dbReference type="EMBL" id="MBF4763152.1"/>
    </source>
</evidence>
<dbReference type="Proteomes" id="UP000640489">
    <property type="component" value="Unassembled WGS sequence"/>
</dbReference>
<dbReference type="RefSeq" id="WP_194706326.1">
    <property type="nucleotide sequence ID" value="NZ_JADKPN010000003.1"/>
</dbReference>
<keyword evidence="2" id="KW-1185">Reference proteome</keyword>
<sequence length="154" mass="16197">MLAALLLVAPLAGCADEPVTLDSPEVSAADLQTCNTFLDDLPNRLAGHDRRKVNPAAALGRAWGDPAIIVRCGVGVPDGFDQFSSCEVANGVGWFVPDEQFDDQEADATLTAVGYRPIVSVTVPGKYRPSGPAAAIADLAQPVKDHLELVQDCK</sequence>
<comment type="caution">
    <text evidence="1">The sequence shown here is derived from an EMBL/GenBank/DDBJ whole genome shotgun (WGS) entry which is preliminary data.</text>
</comment>
<name>A0A930YDW6_9ACTN</name>
<dbReference type="Pfam" id="PF12028">
    <property type="entry name" value="DUF3515"/>
    <property type="match status" value="1"/>
</dbReference>
<protein>
    <submittedName>
        <fullName evidence="1">DUF3515 domain-containing protein</fullName>
    </submittedName>
</protein>
<evidence type="ECO:0000313" key="2">
    <source>
        <dbReference type="Proteomes" id="UP000640489"/>
    </source>
</evidence>
<accession>A0A930YDW6</accession>
<reference evidence="1" key="1">
    <citation type="submission" date="2020-11" db="EMBL/GenBank/DDBJ databases">
        <title>Nocardioides sp. nov., isolated from Soil of Cynanchum wilfordii Hemsley rhizosphere.</title>
        <authorList>
            <person name="Lee J.-S."/>
            <person name="Suh M.K."/>
            <person name="Kim J.-S."/>
        </authorList>
    </citation>
    <scope>NUCLEOTIDE SEQUENCE</scope>
    <source>
        <strain evidence="1">KCTC 19275</strain>
    </source>
</reference>